<proteinExistence type="predicted"/>
<sequence length="91" mass="10406">SPGTQLHRLSNSYVAPLDDDVDLVRTVISKTEAYLAGIDHEISQLEDRLQQLRDEHISVLTHFSRNNTILSPLCRMPPEILLEIFPWTLDP</sequence>
<accession>A0AAD7KC57</accession>
<dbReference type="Proteomes" id="UP001215280">
    <property type="component" value="Unassembled WGS sequence"/>
</dbReference>
<keyword evidence="2" id="KW-1185">Reference proteome</keyword>
<evidence type="ECO:0000313" key="1">
    <source>
        <dbReference type="EMBL" id="KAJ7780029.1"/>
    </source>
</evidence>
<gene>
    <name evidence="1" type="ORF">DFH07DRAFT_703342</name>
</gene>
<evidence type="ECO:0008006" key="3">
    <source>
        <dbReference type="Google" id="ProtNLM"/>
    </source>
</evidence>
<dbReference type="AlphaFoldDB" id="A0AAD7KC57"/>
<protein>
    <recommendedName>
        <fullName evidence="3">F-box domain-containing protein</fullName>
    </recommendedName>
</protein>
<dbReference type="EMBL" id="JARJLG010000006">
    <property type="protein sequence ID" value="KAJ7780029.1"/>
    <property type="molecule type" value="Genomic_DNA"/>
</dbReference>
<organism evidence="1 2">
    <name type="scientific">Mycena maculata</name>
    <dbReference type="NCBI Taxonomy" id="230809"/>
    <lineage>
        <taxon>Eukaryota</taxon>
        <taxon>Fungi</taxon>
        <taxon>Dikarya</taxon>
        <taxon>Basidiomycota</taxon>
        <taxon>Agaricomycotina</taxon>
        <taxon>Agaricomycetes</taxon>
        <taxon>Agaricomycetidae</taxon>
        <taxon>Agaricales</taxon>
        <taxon>Marasmiineae</taxon>
        <taxon>Mycenaceae</taxon>
        <taxon>Mycena</taxon>
    </lineage>
</organism>
<feature type="non-terminal residue" evidence="1">
    <location>
        <position position="1"/>
    </location>
</feature>
<evidence type="ECO:0000313" key="2">
    <source>
        <dbReference type="Proteomes" id="UP001215280"/>
    </source>
</evidence>
<comment type="caution">
    <text evidence="1">The sequence shown here is derived from an EMBL/GenBank/DDBJ whole genome shotgun (WGS) entry which is preliminary data.</text>
</comment>
<name>A0AAD7KC57_9AGAR</name>
<reference evidence="1" key="1">
    <citation type="submission" date="2023-03" db="EMBL/GenBank/DDBJ databases">
        <title>Massive genome expansion in bonnet fungi (Mycena s.s.) driven by repeated elements and novel gene families across ecological guilds.</title>
        <authorList>
            <consortium name="Lawrence Berkeley National Laboratory"/>
            <person name="Harder C.B."/>
            <person name="Miyauchi S."/>
            <person name="Viragh M."/>
            <person name="Kuo A."/>
            <person name="Thoen E."/>
            <person name="Andreopoulos B."/>
            <person name="Lu D."/>
            <person name="Skrede I."/>
            <person name="Drula E."/>
            <person name="Henrissat B."/>
            <person name="Morin E."/>
            <person name="Kohler A."/>
            <person name="Barry K."/>
            <person name="LaButti K."/>
            <person name="Morin E."/>
            <person name="Salamov A."/>
            <person name="Lipzen A."/>
            <person name="Mereny Z."/>
            <person name="Hegedus B."/>
            <person name="Baldrian P."/>
            <person name="Stursova M."/>
            <person name="Weitz H."/>
            <person name="Taylor A."/>
            <person name="Grigoriev I.V."/>
            <person name="Nagy L.G."/>
            <person name="Martin F."/>
            <person name="Kauserud H."/>
        </authorList>
    </citation>
    <scope>NUCLEOTIDE SEQUENCE</scope>
    <source>
        <strain evidence="1">CBHHK188m</strain>
    </source>
</reference>
<feature type="non-terminal residue" evidence="1">
    <location>
        <position position="91"/>
    </location>
</feature>